<name>A0A9P7UTF6_9AGAR</name>
<reference evidence="1" key="1">
    <citation type="journal article" date="2021" name="Genome Biol. Evol.">
        <title>The assembled and annotated genome of the fairy-ring fungus Marasmius oreades.</title>
        <authorList>
            <person name="Hiltunen M."/>
            <person name="Ament-Velasquez S.L."/>
            <person name="Johannesson H."/>
        </authorList>
    </citation>
    <scope>NUCLEOTIDE SEQUENCE</scope>
    <source>
        <strain evidence="1">03SP1</strain>
    </source>
</reference>
<protein>
    <submittedName>
        <fullName evidence="1">Uncharacterized protein</fullName>
    </submittedName>
</protein>
<dbReference type="AlphaFoldDB" id="A0A9P7UTF6"/>
<organism evidence="1 2">
    <name type="scientific">Marasmius oreades</name>
    <name type="common">fairy-ring Marasmius</name>
    <dbReference type="NCBI Taxonomy" id="181124"/>
    <lineage>
        <taxon>Eukaryota</taxon>
        <taxon>Fungi</taxon>
        <taxon>Dikarya</taxon>
        <taxon>Basidiomycota</taxon>
        <taxon>Agaricomycotina</taxon>
        <taxon>Agaricomycetes</taxon>
        <taxon>Agaricomycetidae</taxon>
        <taxon>Agaricales</taxon>
        <taxon>Marasmiineae</taxon>
        <taxon>Marasmiaceae</taxon>
        <taxon>Marasmius</taxon>
    </lineage>
</organism>
<sequence>MDLQRHLARPGVAPVGFFGLFGTRYGRPRSPNLDFIPGVGSSVFLGSFSSRSQCARPGKHGVVEASAGCTTLGTLTRTVENERNLSRNTLPRTTVASCASIGWFSSRDRRASLRASNDKREGRGSTTTANINSGVVGFGY</sequence>
<evidence type="ECO:0000313" key="2">
    <source>
        <dbReference type="Proteomes" id="UP001049176"/>
    </source>
</evidence>
<dbReference type="GeneID" id="66075935"/>
<comment type="caution">
    <text evidence="1">The sequence shown here is derived from an EMBL/GenBank/DDBJ whole genome shotgun (WGS) entry which is preliminary data.</text>
</comment>
<gene>
    <name evidence="1" type="ORF">E1B28_006859</name>
</gene>
<dbReference type="RefSeq" id="XP_043009640.1">
    <property type="nucleotide sequence ID" value="XM_043151560.1"/>
</dbReference>
<dbReference type="Proteomes" id="UP001049176">
    <property type="component" value="Chromosome 4"/>
</dbReference>
<proteinExistence type="predicted"/>
<accession>A0A9P7UTF6</accession>
<keyword evidence="2" id="KW-1185">Reference proteome</keyword>
<dbReference type="KEGG" id="more:E1B28_006859"/>
<evidence type="ECO:0000313" key="1">
    <source>
        <dbReference type="EMBL" id="KAG7093170.1"/>
    </source>
</evidence>
<dbReference type="EMBL" id="CM032184">
    <property type="protein sequence ID" value="KAG7093170.1"/>
    <property type="molecule type" value="Genomic_DNA"/>
</dbReference>